<dbReference type="PROSITE" id="PS00301">
    <property type="entry name" value="G_TR_1"/>
    <property type="match status" value="1"/>
</dbReference>
<comment type="similarity">
    <text evidence="8">Belongs to the TRAFAC class translation factor GTPase superfamily. Classic translation factor GTPase family. EF-Tu/EF-1A subfamily.</text>
</comment>
<dbReference type="InterPro" id="IPR000795">
    <property type="entry name" value="T_Tr_GTP-bd_dom"/>
</dbReference>
<dbReference type="InterPro" id="IPR027417">
    <property type="entry name" value="P-loop_NTPase"/>
</dbReference>
<dbReference type="Gene3D" id="2.40.30.10">
    <property type="entry name" value="Translation factors"/>
    <property type="match status" value="2"/>
</dbReference>
<dbReference type="Pfam" id="PF00009">
    <property type="entry name" value="GTP_EFTU"/>
    <property type="match status" value="1"/>
</dbReference>
<dbReference type="PRINTS" id="PR00315">
    <property type="entry name" value="ELONGATNFCT"/>
</dbReference>
<evidence type="ECO:0000256" key="1">
    <source>
        <dbReference type="ARBA" id="ARBA00022741"/>
    </source>
</evidence>
<feature type="domain" description="Tr-type G" evidence="9">
    <location>
        <begin position="10"/>
        <end position="204"/>
    </location>
</feature>
<reference evidence="10 11" key="1">
    <citation type="submission" date="2021-03" db="EMBL/GenBank/DDBJ databases">
        <authorList>
            <person name="Gilmore M.S."/>
            <person name="Schwartzman J."/>
            <person name="Van Tyne D."/>
            <person name="Martin M."/>
            <person name="Earl A.M."/>
            <person name="Manson A.L."/>
            <person name="Straub T."/>
            <person name="Salamzade R."/>
            <person name="Saavedra J."/>
            <person name="Lebreton F."/>
            <person name="Prichula J."/>
            <person name="Schaufler K."/>
            <person name="Gaca A."/>
            <person name="Sgardioli B."/>
            <person name="Wagenaar J."/>
            <person name="Strong T."/>
        </authorList>
    </citation>
    <scope>NUCLEOTIDE SEQUENCE [LARGE SCALE GENOMIC DNA]</scope>
    <source>
        <strain evidence="10 11">665A</strain>
    </source>
</reference>
<keyword evidence="4 8" id="KW-0460">Magnesium</keyword>
<keyword evidence="8" id="KW-0963">Cytoplasm</keyword>
<dbReference type="GO" id="GO:0003746">
    <property type="term" value="F:translation elongation factor activity"/>
    <property type="evidence" value="ECO:0007669"/>
    <property type="project" value="UniProtKB-KW"/>
</dbReference>
<dbReference type="InterPro" id="IPR009000">
    <property type="entry name" value="Transl_B-barrel_sf"/>
</dbReference>
<keyword evidence="5 8" id="KW-0648">Protein biosynthesis</keyword>
<evidence type="ECO:0000256" key="2">
    <source>
        <dbReference type="ARBA" id="ARBA00022768"/>
    </source>
</evidence>
<reference evidence="10 11" key="2">
    <citation type="submission" date="2024-02" db="EMBL/GenBank/DDBJ databases">
        <title>The Genome Sequence of Enterococcus sp. DIV0159.</title>
        <authorList>
            <person name="Earl A."/>
            <person name="Manson A."/>
            <person name="Gilmore M."/>
            <person name="Sanders J."/>
            <person name="Shea T."/>
            <person name="Howe W."/>
            <person name="Livny J."/>
            <person name="Cuomo C."/>
            <person name="Neafsey D."/>
            <person name="Birren B."/>
        </authorList>
    </citation>
    <scope>NUCLEOTIDE SEQUENCE [LARGE SCALE GENOMIC DNA]</scope>
    <source>
        <strain evidence="10 11">665A</strain>
    </source>
</reference>
<keyword evidence="1 8" id="KW-0547">Nucleotide-binding</keyword>
<comment type="caution">
    <text evidence="10">The sequence shown here is derived from an EMBL/GenBank/DDBJ whole genome shotgun (WGS) entry which is preliminary data.</text>
</comment>
<dbReference type="EMBL" id="JAFREL020000002">
    <property type="protein sequence ID" value="MEO1770901.1"/>
    <property type="molecule type" value="Genomic_DNA"/>
</dbReference>
<accession>A0ABV0EQK1</accession>
<evidence type="ECO:0000256" key="6">
    <source>
        <dbReference type="ARBA" id="ARBA00023134"/>
    </source>
</evidence>
<dbReference type="HAMAP" id="MF_00118_B">
    <property type="entry name" value="EF_Tu_B"/>
    <property type="match status" value="1"/>
</dbReference>
<dbReference type="NCBIfam" id="TIGR00231">
    <property type="entry name" value="small_GTP"/>
    <property type="match status" value="1"/>
</dbReference>
<comment type="subcellular location">
    <subcellularLocation>
        <location evidence="8">Cytoplasm</location>
    </subcellularLocation>
</comment>
<dbReference type="PANTHER" id="PTHR43721:SF22">
    <property type="entry name" value="ELONGATION FACTOR TU, MITOCHONDRIAL"/>
    <property type="match status" value="1"/>
</dbReference>
<comment type="subunit">
    <text evidence="8">Monomer.</text>
</comment>
<comment type="function">
    <text evidence="8">GTP hydrolase that promotes the GTP-dependent binding of aminoacyl-tRNA to the A-site of ribosomes during protein biosynthesis.</text>
</comment>
<dbReference type="Gene3D" id="3.40.50.300">
    <property type="entry name" value="P-loop containing nucleotide triphosphate hydrolases"/>
    <property type="match status" value="1"/>
</dbReference>
<dbReference type="InterPro" id="IPR004541">
    <property type="entry name" value="Transl_elong_EFTu/EF1A_bac/org"/>
</dbReference>
<name>A0ABV0EQK1_9ENTE</name>
<dbReference type="InterPro" id="IPR033720">
    <property type="entry name" value="EFTU_2"/>
</dbReference>
<evidence type="ECO:0000313" key="10">
    <source>
        <dbReference type="EMBL" id="MEO1770901.1"/>
    </source>
</evidence>
<protein>
    <recommendedName>
        <fullName evidence="7 8">Elongation factor Tu</fullName>
        <shortName evidence="8">EF-Tu</shortName>
        <ecNumber evidence="8">3.6.5.3</ecNumber>
    </recommendedName>
</protein>
<dbReference type="CDD" id="cd01884">
    <property type="entry name" value="EF_Tu"/>
    <property type="match status" value="1"/>
</dbReference>
<dbReference type="SUPFAM" id="SSF52540">
    <property type="entry name" value="P-loop containing nucleoside triphosphate hydrolases"/>
    <property type="match status" value="1"/>
</dbReference>
<feature type="binding site" evidence="8">
    <location>
        <position position="26"/>
    </location>
    <ligand>
        <name>Mg(2+)</name>
        <dbReference type="ChEBI" id="CHEBI:18420"/>
    </ligand>
</feature>
<proteinExistence type="inferred from homology"/>
<dbReference type="EC" id="3.6.5.3" evidence="8"/>
<dbReference type="CDD" id="cd03697">
    <property type="entry name" value="EFTU_II"/>
    <property type="match status" value="1"/>
</dbReference>
<dbReference type="SUPFAM" id="SSF50465">
    <property type="entry name" value="EF-Tu/eEF-1alpha/eIF2-gamma C-terminal domain"/>
    <property type="match status" value="1"/>
</dbReference>
<evidence type="ECO:0000256" key="3">
    <source>
        <dbReference type="ARBA" id="ARBA00022801"/>
    </source>
</evidence>
<dbReference type="InterPro" id="IPR005225">
    <property type="entry name" value="Small_GTP-bd"/>
</dbReference>
<gene>
    <name evidence="8" type="primary">tuf</name>
    <name evidence="10" type="ORF">JZO67_002854</name>
</gene>
<evidence type="ECO:0000256" key="4">
    <source>
        <dbReference type="ARBA" id="ARBA00022842"/>
    </source>
</evidence>
<dbReference type="Pfam" id="PF03144">
    <property type="entry name" value="GTP_EFTU_D2"/>
    <property type="match status" value="1"/>
</dbReference>
<dbReference type="InterPro" id="IPR031157">
    <property type="entry name" value="G_TR_CS"/>
</dbReference>
<evidence type="ECO:0000256" key="8">
    <source>
        <dbReference type="HAMAP-Rule" id="MF_00118"/>
    </source>
</evidence>
<dbReference type="CDD" id="cd03707">
    <property type="entry name" value="EFTU_III"/>
    <property type="match status" value="1"/>
</dbReference>
<dbReference type="PROSITE" id="PS51722">
    <property type="entry name" value="G_TR_2"/>
    <property type="match status" value="1"/>
</dbReference>
<dbReference type="PANTHER" id="PTHR43721">
    <property type="entry name" value="ELONGATION FACTOR TU-RELATED"/>
    <property type="match status" value="1"/>
</dbReference>
<feature type="binding site" evidence="8">
    <location>
        <begin position="136"/>
        <end position="139"/>
    </location>
    <ligand>
        <name>GTP</name>
        <dbReference type="ChEBI" id="CHEBI:37565"/>
    </ligand>
</feature>
<dbReference type="InterPro" id="IPR050055">
    <property type="entry name" value="EF-Tu_GTPase"/>
</dbReference>
<keyword evidence="8" id="KW-0479">Metal-binding</keyword>
<keyword evidence="6 8" id="KW-0342">GTP-binding</keyword>
<comment type="catalytic activity">
    <reaction evidence="8">
        <text>GTP + H2O = GDP + phosphate + H(+)</text>
        <dbReference type="Rhea" id="RHEA:19669"/>
        <dbReference type="ChEBI" id="CHEBI:15377"/>
        <dbReference type="ChEBI" id="CHEBI:15378"/>
        <dbReference type="ChEBI" id="CHEBI:37565"/>
        <dbReference type="ChEBI" id="CHEBI:43474"/>
        <dbReference type="ChEBI" id="CHEBI:58189"/>
        <dbReference type="EC" id="3.6.5.3"/>
    </reaction>
</comment>
<dbReference type="Proteomes" id="UP000664357">
    <property type="component" value="Unassembled WGS sequence"/>
</dbReference>
<evidence type="ECO:0000313" key="11">
    <source>
        <dbReference type="Proteomes" id="UP000664357"/>
    </source>
</evidence>
<sequence>MGKEHYDRSKPHVNIGTIGHVDHGKTTLTAAITTVLGKKGLANPQDYASIDAAPEERERGITINTAHVEYETEKRHYAHIDAPGHADYVKNMITGAAQMDGAILVVSATDGPMPQTREHILLSRQVGVKYLIVFLNKVDLVDDEELIDLVEMEVRELLSEYGFPGDDIPVLKGSALKALEGDTEQEQVIMDLMDTVDEYIPTPERDNDKPLLLPVEDVFSITGRGTVASGRIDRGKVNVGDEIEIVGIKPETQKAVVTGLEMFRKTLDYGEAGDNVGILLRGITRDQIERGQVIAKPSSITPHTKFKAEVYVLSKEEGGRHTPFFNNYRPQFYFRTTDVTGNIVLPADTEMVMPGDNVTIDVDLIHPIAVEKGTTFSIREGGRTVGSGIVTEIEG</sequence>
<evidence type="ECO:0000259" key="9">
    <source>
        <dbReference type="PROSITE" id="PS51722"/>
    </source>
</evidence>
<dbReference type="InterPro" id="IPR004160">
    <property type="entry name" value="Transl_elong_EFTu/EF1A_C"/>
</dbReference>
<keyword evidence="3 8" id="KW-0378">Hydrolase</keyword>
<dbReference type="Pfam" id="PF03143">
    <property type="entry name" value="GTP_EFTU_D3"/>
    <property type="match status" value="1"/>
</dbReference>
<keyword evidence="2 8" id="KW-0251">Elongation factor</keyword>
<organism evidence="10 11">
    <name type="scientific">Candidatus Enterococcus ferrettii</name>
    <dbReference type="NCBI Taxonomy" id="2815324"/>
    <lineage>
        <taxon>Bacteria</taxon>
        <taxon>Bacillati</taxon>
        <taxon>Bacillota</taxon>
        <taxon>Bacilli</taxon>
        <taxon>Lactobacillales</taxon>
        <taxon>Enterococcaceae</taxon>
        <taxon>Enterococcus</taxon>
    </lineage>
</organism>
<dbReference type="InterPro" id="IPR004161">
    <property type="entry name" value="EFTu-like_2"/>
</dbReference>
<keyword evidence="11" id="KW-1185">Reference proteome</keyword>
<dbReference type="InterPro" id="IPR041709">
    <property type="entry name" value="EF-Tu_GTP-bd"/>
</dbReference>
<dbReference type="RefSeq" id="WP_207701639.1">
    <property type="nucleotide sequence ID" value="NZ_JAFREL020000002.1"/>
</dbReference>
<evidence type="ECO:0000256" key="7">
    <source>
        <dbReference type="ARBA" id="ARBA00029554"/>
    </source>
</evidence>
<dbReference type="NCBIfam" id="NF009372">
    <property type="entry name" value="PRK12735.1"/>
    <property type="match status" value="1"/>
</dbReference>
<dbReference type="NCBIfam" id="NF009373">
    <property type="entry name" value="PRK12736.1"/>
    <property type="match status" value="1"/>
</dbReference>
<dbReference type="InterPro" id="IPR009001">
    <property type="entry name" value="Transl_elong_EF1A/Init_IF2_C"/>
</dbReference>
<feature type="binding site" evidence="8">
    <location>
        <begin position="81"/>
        <end position="85"/>
    </location>
    <ligand>
        <name>GTP</name>
        <dbReference type="ChEBI" id="CHEBI:37565"/>
    </ligand>
</feature>
<dbReference type="NCBIfam" id="TIGR00485">
    <property type="entry name" value="EF-Tu"/>
    <property type="match status" value="1"/>
</dbReference>
<evidence type="ECO:0000256" key="5">
    <source>
        <dbReference type="ARBA" id="ARBA00022917"/>
    </source>
</evidence>
<feature type="binding site" evidence="8">
    <location>
        <begin position="19"/>
        <end position="26"/>
    </location>
    <ligand>
        <name>GTP</name>
        <dbReference type="ChEBI" id="CHEBI:37565"/>
    </ligand>
</feature>
<dbReference type="SUPFAM" id="SSF50447">
    <property type="entry name" value="Translation proteins"/>
    <property type="match status" value="1"/>
</dbReference>
<dbReference type="NCBIfam" id="NF000766">
    <property type="entry name" value="PRK00049.1"/>
    <property type="match status" value="1"/>
</dbReference>